<accession>A0AAV7KX69</accession>
<gene>
    <name evidence="1" type="ORF">NDU88_002945</name>
</gene>
<comment type="caution">
    <text evidence="1">The sequence shown here is derived from an EMBL/GenBank/DDBJ whole genome shotgun (WGS) entry which is preliminary data.</text>
</comment>
<keyword evidence="2" id="KW-1185">Reference proteome</keyword>
<evidence type="ECO:0000313" key="2">
    <source>
        <dbReference type="Proteomes" id="UP001066276"/>
    </source>
</evidence>
<proteinExistence type="predicted"/>
<organism evidence="1 2">
    <name type="scientific">Pleurodeles waltl</name>
    <name type="common">Iberian ribbed newt</name>
    <dbReference type="NCBI Taxonomy" id="8319"/>
    <lineage>
        <taxon>Eukaryota</taxon>
        <taxon>Metazoa</taxon>
        <taxon>Chordata</taxon>
        <taxon>Craniata</taxon>
        <taxon>Vertebrata</taxon>
        <taxon>Euteleostomi</taxon>
        <taxon>Amphibia</taxon>
        <taxon>Batrachia</taxon>
        <taxon>Caudata</taxon>
        <taxon>Salamandroidea</taxon>
        <taxon>Salamandridae</taxon>
        <taxon>Pleurodelinae</taxon>
        <taxon>Pleurodeles</taxon>
    </lineage>
</organism>
<protein>
    <submittedName>
        <fullName evidence="1">Uncharacterized protein</fullName>
    </submittedName>
</protein>
<dbReference type="EMBL" id="JANPWB010000016">
    <property type="protein sequence ID" value="KAJ1082780.1"/>
    <property type="molecule type" value="Genomic_DNA"/>
</dbReference>
<name>A0AAV7KX69_PLEWA</name>
<dbReference type="Proteomes" id="UP001066276">
    <property type="component" value="Chromosome 12"/>
</dbReference>
<sequence length="127" mass="13808">MAVGSVAGFPETSEPRFHWGMETLATSLPRFPVSRETLEFFRTAGGQEEEGRGEEGEGGPVLLREVAIYIPQLLQHHTADSDEAVSLQQCWSWRVHALNPHGFLTGAALLLPALVPPREAVPSAPLP</sequence>
<reference evidence="1" key="1">
    <citation type="journal article" date="2022" name="bioRxiv">
        <title>Sequencing and chromosome-scale assembly of the giantPleurodeles waltlgenome.</title>
        <authorList>
            <person name="Brown T."/>
            <person name="Elewa A."/>
            <person name="Iarovenko S."/>
            <person name="Subramanian E."/>
            <person name="Araus A.J."/>
            <person name="Petzold A."/>
            <person name="Susuki M."/>
            <person name="Suzuki K.-i.T."/>
            <person name="Hayashi T."/>
            <person name="Toyoda A."/>
            <person name="Oliveira C."/>
            <person name="Osipova E."/>
            <person name="Leigh N.D."/>
            <person name="Simon A."/>
            <person name="Yun M.H."/>
        </authorList>
    </citation>
    <scope>NUCLEOTIDE SEQUENCE</scope>
    <source>
        <strain evidence="1">20211129_DDA</strain>
        <tissue evidence="1">Liver</tissue>
    </source>
</reference>
<evidence type="ECO:0000313" key="1">
    <source>
        <dbReference type="EMBL" id="KAJ1082780.1"/>
    </source>
</evidence>
<dbReference type="AlphaFoldDB" id="A0AAV7KX69"/>